<evidence type="ECO:0000313" key="2">
    <source>
        <dbReference type="Proteomes" id="UP000053263"/>
    </source>
</evidence>
<name>A0A0C9T3Q8_PLICR</name>
<proteinExistence type="predicted"/>
<sequence length="183" mass="20347">MPDSTKIVDTFESELSCCAVCTIIVLYMPRNCVPNRRHAERTHVSVLIMLSSLDPSRTRDYCSWNILGATLYGPCFCVHLSGVFDRPALQRHPPDTASPAQYSRRVSKMSLANYSRLSAQSAPFPSSDTLSLRLCKHETCYNMLCVLVAESESGNTVCTPSILHNMSFCVHLNCIPSLYYVGS</sequence>
<gene>
    <name evidence="1" type="ORF">PLICRDRAFT_433602</name>
</gene>
<keyword evidence="2" id="KW-1185">Reference proteome</keyword>
<dbReference type="EMBL" id="KN832573">
    <property type="protein sequence ID" value="KII83964.1"/>
    <property type="molecule type" value="Genomic_DNA"/>
</dbReference>
<dbReference type="AlphaFoldDB" id="A0A0C9T3Q8"/>
<dbReference type="HOGENOM" id="CLU_1475739_0_0_1"/>
<evidence type="ECO:0000313" key="1">
    <source>
        <dbReference type="EMBL" id="KII83964.1"/>
    </source>
</evidence>
<dbReference type="Proteomes" id="UP000053263">
    <property type="component" value="Unassembled WGS sequence"/>
</dbReference>
<protein>
    <submittedName>
        <fullName evidence="1">Uncharacterized protein</fullName>
    </submittedName>
</protein>
<reference evidence="1 2" key="1">
    <citation type="submission" date="2014-06" db="EMBL/GenBank/DDBJ databases">
        <title>Evolutionary Origins and Diversification of the Mycorrhizal Mutualists.</title>
        <authorList>
            <consortium name="DOE Joint Genome Institute"/>
            <consortium name="Mycorrhizal Genomics Consortium"/>
            <person name="Kohler A."/>
            <person name="Kuo A."/>
            <person name="Nagy L.G."/>
            <person name="Floudas D."/>
            <person name="Copeland A."/>
            <person name="Barry K.W."/>
            <person name="Cichocki N."/>
            <person name="Veneault-Fourrey C."/>
            <person name="LaButti K."/>
            <person name="Lindquist E.A."/>
            <person name="Lipzen A."/>
            <person name="Lundell T."/>
            <person name="Morin E."/>
            <person name="Murat C."/>
            <person name="Riley R."/>
            <person name="Ohm R."/>
            <person name="Sun H."/>
            <person name="Tunlid A."/>
            <person name="Henrissat B."/>
            <person name="Grigoriev I.V."/>
            <person name="Hibbett D.S."/>
            <person name="Martin F."/>
        </authorList>
    </citation>
    <scope>NUCLEOTIDE SEQUENCE [LARGE SCALE GENOMIC DNA]</scope>
    <source>
        <strain evidence="1 2">FD-325 SS-3</strain>
    </source>
</reference>
<accession>A0A0C9T3Q8</accession>
<organism evidence="1 2">
    <name type="scientific">Plicaturopsis crispa FD-325 SS-3</name>
    <dbReference type="NCBI Taxonomy" id="944288"/>
    <lineage>
        <taxon>Eukaryota</taxon>
        <taxon>Fungi</taxon>
        <taxon>Dikarya</taxon>
        <taxon>Basidiomycota</taxon>
        <taxon>Agaricomycotina</taxon>
        <taxon>Agaricomycetes</taxon>
        <taxon>Agaricomycetidae</taxon>
        <taxon>Amylocorticiales</taxon>
        <taxon>Amylocorticiaceae</taxon>
        <taxon>Plicatura</taxon>
        <taxon>Plicaturopsis crispa</taxon>
    </lineage>
</organism>